<accession>A0ABP9C3G2</accession>
<dbReference type="Pfam" id="PF07804">
    <property type="entry name" value="HipA_C"/>
    <property type="match status" value="1"/>
</dbReference>
<name>A0ABP9C3G2_9ACTN</name>
<evidence type="ECO:0000313" key="6">
    <source>
        <dbReference type="EMBL" id="GAA4804461.1"/>
    </source>
</evidence>
<dbReference type="RefSeq" id="WP_200174835.1">
    <property type="nucleotide sequence ID" value="NZ_BAABKQ010000001.1"/>
</dbReference>
<evidence type="ECO:0000259" key="4">
    <source>
        <dbReference type="Pfam" id="PF07804"/>
    </source>
</evidence>
<dbReference type="EMBL" id="BAABKQ010000001">
    <property type="protein sequence ID" value="GAA4804461.1"/>
    <property type="molecule type" value="Genomic_DNA"/>
</dbReference>
<reference evidence="7" key="1">
    <citation type="journal article" date="2019" name="Int. J. Syst. Evol. Microbiol.">
        <title>The Global Catalogue of Microorganisms (GCM) 10K type strain sequencing project: providing services to taxonomists for standard genome sequencing and annotation.</title>
        <authorList>
            <consortium name="The Broad Institute Genomics Platform"/>
            <consortium name="The Broad Institute Genome Sequencing Center for Infectious Disease"/>
            <person name="Wu L."/>
            <person name="Ma J."/>
        </authorList>
    </citation>
    <scope>NUCLEOTIDE SEQUENCE [LARGE SCALE GENOMIC DNA]</scope>
    <source>
        <strain evidence="7">JCM 18542</strain>
    </source>
</reference>
<gene>
    <name evidence="6" type="ORF">GCM10023353_03720</name>
</gene>
<protein>
    <submittedName>
        <fullName evidence="6">Type II toxin-antitoxin system HipA family toxin</fullName>
    </submittedName>
</protein>
<evidence type="ECO:0000256" key="2">
    <source>
        <dbReference type="ARBA" id="ARBA00022679"/>
    </source>
</evidence>
<feature type="domain" description="HipA-like C-terminal" evidence="4">
    <location>
        <begin position="163"/>
        <end position="383"/>
    </location>
</feature>
<comment type="similarity">
    <text evidence="1">Belongs to the HipA Ser/Thr kinase family.</text>
</comment>
<sequence length="415" mass="44376">MSSAAIPAAALRHVDSADVYAGDSAVATLHRDGDDVVFDYLALGASPELLGAAAVRSASVAWTLPADHPAPVVASAGAVPPFFAGLLPEGVRLGVVTSSTKTSPDDHFTLLLAVGADTVGDVRVVPAGTRPPQRPPMFDPKRDTDFRAVFDLLTGAVENDPVALAGVQPKVSSAMWSVPAQTTSGTAILKLTPPAGYPRLAENEHFFMAMAADCGLAVPRTRLIHDRDGRSAVLVERFDRRGGERIPQEDACQVSGVYPSSKYRMQGDEAIARLAATCALGGGSHAAAALDLLRQFAFSWLIGNGDLHGKNLSIHAPDGIWRPTPAYDLVCTQPYLGWRDPMALPLQGRANKLRRADFVVAGERLGIRRKATERMLDRLAVSAEPWPELCGRIGFDQRRTDLLTALLRERIASLR</sequence>
<evidence type="ECO:0000313" key="7">
    <source>
        <dbReference type="Proteomes" id="UP001500839"/>
    </source>
</evidence>
<feature type="domain" description="HipA N-terminal subdomain 1" evidence="5">
    <location>
        <begin position="17"/>
        <end position="124"/>
    </location>
</feature>
<dbReference type="Pfam" id="PF13657">
    <property type="entry name" value="Couple_hipA"/>
    <property type="match status" value="1"/>
</dbReference>
<evidence type="ECO:0000256" key="1">
    <source>
        <dbReference type="ARBA" id="ARBA00010164"/>
    </source>
</evidence>
<dbReference type="InterPro" id="IPR012893">
    <property type="entry name" value="HipA-like_C"/>
</dbReference>
<dbReference type="SUPFAM" id="SSF56112">
    <property type="entry name" value="Protein kinase-like (PK-like)"/>
    <property type="match status" value="1"/>
</dbReference>
<organism evidence="6 7">
    <name type="scientific">Tomitella cavernea</name>
    <dbReference type="NCBI Taxonomy" id="1387982"/>
    <lineage>
        <taxon>Bacteria</taxon>
        <taxon>Bacillati</taxon>
        <taxon>Actinomycetota</taxon>
        <taxon>Actinomycetes</taxon>
        <taxon>Mycobacteriales</taxon>
        <taxon>Tomitella</taxon>
    </lineage>
</organism>
<comment type="caution">
    <text evidence="6">The sequence shown here is derived from an EMBL/GenBank/DDBJ whole genome shotgun (WGS) entry which is preliminary data.</text>
</comment>
<dbReference type="InterPro" id="IPR017508">
    <property type="entry name" value="HipA_N1"/>
</dbReference>
<dbReference type="NCBIfam" id="TIGR03071">
    <property type="entry name" value="couple_hipA"/>
    <property type="match status" value="1"/>
</dbReference>
<evidence type="ECO:0000259" key="5">
    <source>
        <dbReference type="Pfam" id="PF13657"/>
    </source>
</evidence>
<dbReference type="InterPro" id="IPR052028">
    <property type="entry name" value="HipA_Ser/Thr_kinase"/>
</dbReference>
<keyword evidence="3" id="KW-0418">Kinase</keyword>
<evidence type="ECO:0000256" key="3">
    <source>
        <dbReference type="ARBA" id="ARBA00022777"/>
    </source>
</evidence>
<dbReference type="PANTHER" id="PTHR37419:SF1">
    <property type="entry name" value="SERINE_THREONINE-PROTEIN KINASE TOXIN HIPA"/>
    <property type="match status" value="1"/>
</dbReference>
<keyword evidence="7" id="KW-1185">Reference proteome</keyword>
<dbReference type="Proteomes" id="UP001500839">
    <property type="component" value="Unassembled WGS sequence"/>
</dbReference>
<dbReference type="PANTHER" id="PTHR37419">
    <property type="entry name" value="SERINE/THREONINE-PROTEIN KINASE TOXIN HIPA"/>
    <property type="match status" value="1"/>
</dbReference>
<dbReference type="InterPro" id="IPR011009">
    <property type="entry name" value="Kinase-like_dom_sf"/>
</dbReference>
<keyword evidence="2" id="KW-0808">Transferase</keyword>
<proteinExistence type="inferred from homology"/>